<evidence type="ECO:0000313" key="3">
    <source>
        <dbReference type="Proteomes" id="UP000008311"/>
    </source>
</evidence>
<keyword evidence="3" id="KW-1185">Reference proteome</keyword>
<dbReference type="InParanoid" id="B9S5S2"/>
<feature type="region of interest" description="Disordered" evidence="1">
    <location>
        <begin position="1"/>
        <end position="105"/>
    </location>
</feature>
<evidence type="ECO:0000313" key="2">
    <source>
        <dbReference type="EMBL" id="EEF41009.1"/>
    </source>
</evidence>
<feature type="compositionally biased region" description="Polar residues" evidence="1">
    <location>
        <begin position="45"/>
        <end position="77"/>
    </location>
</feature>
<dbReference type="eggNOG" id="ENOG502S0UX">
    <property type="taxonomic scope" value="Eukaryota"/>
</dbReference>
<protein>
    <submittedName>
        <fullName evidence="2">Uncharacterized protein</fullName>
    </submittedName>
</protein>
<gene>
    <name evidence="2" type="ORF">RCOM_0653400</name>
</gene>
<feature type="compositionally biased region" description="Basic and acidic residues" evidence="1">
    <location>
        <begin position="19"/>
        <end position="28"/>
    </location>
</feature>
<evidence type="ECO:0000256" key="1">
    <source>
        <dbReference type="SAM" id="MobiDB-lite"/>
    </source>
</evidence>
<dbReference type="AlphaFoldDB" id="B9S5S2"/>
<feature type="compositionally biased region" description="Polar residues" evidence="1">
    <location>
        <begin position="9"/>
        <end position="18"/>
    </location>
</feature>
<dbReference type="KEGG" id="rcu:8284665"/>
<feature type="compositionally biased region" description="Pro residues" evidence="1">
    <location>
        <begin position="35"/>
        <end position="44"/>
    </location>
</feature>
<reference evidence="3" key="1">
    <citation type="journal article" date="2010" name="Nat. Biotechnol.">
        <title>Draft genome sequence of the oilseed species Ricinus communis.</title>
        <authorList>
            <person name="Chan A.P."/>
            <person name="Crabtree J."/>
            <person name="Zhao Q."/>
            <person name="Lorenzi H."/>
            <person name="Orvis J."/>
            <person name="Puiu D."/>
            <person name="Melake-Berhan A."/>
            <person name="Jones K.M."/>
            <person name="Redman J."/>
            <person name="Chen G."/>
            <person name="Cahoon E.B."/>
            <person name="Gedil M."/>
            <person name="Stanke M."/>
            <person name="Haas B.J."/>
            <person name="Wortman J.R."/>
            <person name="Fraser-Liggett C.M."/>
            <person name="Ravel J."/>
            <person name="Rabinowicz P.D."/>
        </authorList>
    </citation>
    <scope>NUCLEOTIDE SEQUENCE [LARGE SCALE GENOMIC DNA]</scope>
    <source>
        <strain evidence="3">cv. Hale</strain>
    </source>
</reference>
<dbReference type="EMBL" id="EQ973876">
    <property type="protein sequence ID" value="EEF41009.1"/>
    <property type="molecule type" value="Genomic_DNA"/>
</dbReference>
<dbReference type="OMA" id="GWIEHFM"/>
<proteinExistence type="predicted"/>
<sequence>MRPPPPPSLHSNFFSSLKQVEKRLKLESPTKPSSFSPPPGPPPNIKTNYTSTESLSTPIYLQEESNSNSSTTPQESSEAPLAFLSSSPSQFLPNPPEEEQSRSIHEDGVDDIQLLMQVLGLSDIRKRNKGQQVEGNECCECEGGFYEKIVGVKGPKCKIEMDRLERWIDYFLHNSECGAEGRMEPLRLAFLLLGRATFELDTGLDFPSTIEDFLKYDPPRE</sequence>
<dbReference type="OrthoDB" id="1932225at2759"/>
<name>B9S5S2_RICCO</name>
<dbReference type="Proteomes" id="UP000008311">
    <property type="component" value="Unassembled WGS sequence"/>
</dbReference>
<accession>B9S5S2</accession>
<organism evidence="2 3">
    <name type="scientific">Ricinus communis</name>
    <name type="common">Castor bean</name>
    <dbReference type="NCBI Taxonomy" id="3988"/>
    <lineage>
        <taxon>Eukaryota</taxon>
        <taxon>Viridiplantae</taxon>
        <taxon>Streptophyta</taxon>
        <taxon>Embryophyta</taxon>
        <taxon>Tracheophyta</taxon>
        <taxon>Spermatophyta</taxon>
        <taxon>Magnoliopsida</taxon>
        <taxon>eudicotyledons</taxon>
        <taxon>Gunneridae</taxon>
        <taxon>Pentapetalae</taxon>
        <taxon>rosids</taxon>
        <taxon>fabids</taxon>
        <taxon>Malpighiales</taxon>
        <taxon>Euphorbiaceae</taxon>
        <taxon>Acalyphoideae</taxon>
        <taxon>Acalypheae</taxon>
        <taxon>Ricinus</taxon>
    </lineage>
</organism>